<evidence type="ECO:0000313" key="2">
    <source>
        <dbReference type="EMBL" id="SVA34690.1"/>
    </source>
</evidence>
<dbReference type="InterPro" id="IPR011335">
    <property type="entry name" value="Restrct_endonuc-II-like"/>
</dbReference>
<organism evidence="2">
    <name type="scientific">marine metagenome</name>
    <dbReference type="NCBI Taxonomy" id="408172"/>
    <lineage>
        <taxon>unclassified sequences</taxon>
        <taxon>metagenomes</taxon>
        <taxon>ecological metagenomes</taxon>
    </lineage>
</organism>
<dbReference type="InterPro" id="IPR011604">
    <property type="entry name" value="PDDEXK-like_dom_sf"/>
</dbReference>
<dbReference type="InterPro" id="IPR038726">
    <property type="entry name" value="PDDEXK_AddAB-type"/>
</dbReference>
<protein>
    <recommendedName>
        <fullName evidence="1">PD-(D/E)XK endonuclease-like domain-containing protein</fullName>
    </recommendedName>
</protein>
<dbReference type="Gene3D" id="3.90.320.10">
    <property type="match status" value="1"/>
</dbReference>
<accession>A0A381V2T6</accession>
<evidence type="ECO:0000259" key="1">
    <source>
        <dbReference type="Pfam" id="PF12705"/>
    </source>
</evidence>
<dbReference type="PANTHER" id="PTHR31340">
    <property type="entry name" value="MITOCHONDRIAL GENOME MAINTENANCE EXONUCLEASE 1"/>
    <property type="match status" value="1"/>
</dbReference>
<dbReference type="Pfam" id="PF12705">
    <property type="entry name" value="PDDEXK_1"/>
    <property type="match status" value="1"/>
</dbReference>
<name>A0A381V2T6_9ZZZZ</name>
<gene>
    <name evidence="2" type="ORF">METZ01_LOCUS87544</name>
</gene>
<reference evidence="2" key="1">
    <citation type="submission" date="2018-05" db="EMBL/GenBank/DDBJ databases">
        <authorList>
            <person name="Lanie J.A."/>
            <person name="Ng W.-L."/>
            <person name="Kazmierczak K.M."/>
            <person name="Andrzejewski T.M."/>
            <person name="Davidsen T.M."/>
            <person name="Wayne K.J."/>
            <person name="Tettelin H."/>
            <person name="Glass J.I."/>
            <person name="Rusch D."/>
            <person name="Podicherti R."/>
            <person name="Tsui H.-C.T."/>
            <person name="Winkler M.E."/>
        </authorList>
    </citation>
    <scope>NUCLEOTIDE SEQUENCE</scope>
</reference>
<dbReference type="EMBL" id="UINC01007704">
    <property type="protein sequence ID" value="SVA34690.1"/>
    <property type="molecule type" value="Genomic_DNA"/>
</dbReference>
<dbReference type="AlphaFoldDB" id="A0A381V2T6"/>
<sequence>MNLIAKYDYPSLKRFNSSGKRLYNTPSGNLPSVTSILDRTKDKTFLVEWKKRVGEQEANRITKEASGLGTLFHKHLENYILGEERPNGNNVVYKLAKEMSEIVIEKGLSNINEIWGSEISLYYPDLYAGTTDLVGEHNGTPAIMDYKSTTRPKKEEWVEDYYLQCCAYALAHNELYETKINKIVIIMCSRKGQYQEFICEGKKFEDKCEKWTERLEEYYKYETNQ</sequence>
<feature type="domain" description="PD-(D/E)XK endonuclease-like" evidence="1">
    <location>
        <begin position="129"/>
        <end position="179"/>
    </location>
</feature>
<proteinExistence type="predicted"/>
<dbReference type="SUPFAM" id="SSF52980">
    <property type="entry name" value="Restriction endonuclease-like"/>
    <property type="match status" value="1"/>
</dbReference>
<dbReference type="PANTHER" id="PTHR31340:SF3">
    <property type="entry name" value="MITOCHONDRIAL GENOME MAINTENANCE EXONUCLEASE 1"/>
    <property type="match status" value="1"/>
</dbReference>